<dbReference type="InterPro" id="IPR009057">
    <property type="entry name" value="Homeodomain-like_sf"/>
</dbReference>
<sequence>MNCNFEPTTVIVKKSESPSPNKEKCKRARTAFSSNQLIQLEREFHTNKYLCRPRRIEISQRLELSERQVKIWFQNRRMKSKKDAARGITDYIKFRPSSDSGSSRGNSAPVSPQHQNFGSPNIKIEAQSDDKSHDGIVQRLLQYSPQRELSTHQVVTPVQVQHQAQHQQQPMQSTNYQTVNVNDNMEVPRYINPYQMHSNYPSAPVSHQHQSNHINAGNNFVSQNYATPTSNDFPSSDRLNNVFDQFIPNFLDFAMGSDLTYEPAQAYDNNNSCDLSPNSASDESWASSFSALPSDIDLTAHRLLEL</sequence>
<dbReference type="Gene3D" id="1.10.10.60">
    <property type="entry name" value="Homeodomain-like"/>
    <property type="match status" value="1"/>
</dbReference>
<evidence type="ECO:0000256" key="2">
    <source>
        <dbReference type="ARBA" id="ARBA00023125"/>
    </source>
</evidence>
<dbReference type="InterPro" id="IPR001356">
    <property type="entry name" value="HD"/>
</dbReference>
<protein>
    <submittedName>
        <fullName evidence="9">Zerknuellt</fullName>
    </submittedName>
</protein>
<dbReference type="PANTHER" id="PTHR45664:SF12">
    <property type="entry name" value="PANCREAS_DUODENUM HOMEOBOX PROTEIN 1"/>
    <property type="match status" value="1"/>
</dbReference>
<dbReference type="GO" id="GO:0005634">
    <property type="term" value="C:nucleus"/>
    <property type="evidence" value="ECO:0007669"/>
    <property type="project" value="UniProtKB-SubCell"/>
</dbReference>
<reference evidence="9" key="1">
    <citation type="submission" date="2008-07" db="EMBL/GenBank/DDBJ databases">
        <title>Seven zen-like genes in the Hox3 locus of the hover fly Episyrphus balteatus (Syrphidae).</title>
        <authorList>
            <person name="Rafiqi A.M."/>
            <person name="Raedts J."/>
            <person name="Schoen O."/>
            <person name="Bloecker H."/>
            <person name="Schmidt-Ott U."/>
        </authorList>
    </citation>
    <scope>NUCLEOTIDE SEQUENCE</scope>
</reference>
<feature type="compositionally biased region" description="Low complexity" evidence="7">
    <location>
        <begin position="97"/>
        <end position="107"/>
    </location>
</feature>
<proteinExistence type="predicted"/>
<dbReference type="Pfam" id="PF00046">
    <property type="entry name" value="Homeodomain"/>
    <property type="match status" value="1"/>
</dbReference>
<dbReference type="InterPro" id="IPR020479">
    <property type="entry name" value="HD_metazoa"/>
</dbReference>
<dbReference type="GO" id="GO:0000978">
    <property type="term" value="F:RNA polymerase II cis-regulatory region sequence-specific DNA binding"/>
    <property type="evidence" value="ECO:0007669"/>
    <property type="project" value="TreeGrafter"/>
</dbReference>
<evidence type="ECO:0000313" key="9">
    <source>
        <dbReference type="EMBL" id="ACH61895.1"/>
    </source>
</evidence>
<dbReference type="SUPFAM" id="SSF46689">
    <property type="entry name" value="Homeodomain-like"/>
    <property type="match status" value="1"/>
</dbReference>
<keyword evidence="3 5" id="KW-0371">Homeobox</keyword>
<evidence type="ECO:0000256" key="7">
    <source>
        <dbReference type="SAM" id="MobiDB-lite"/>
    </source>
</evidence>
<accession>B5M6Y3</accession>
<dbReference type="EMBL" id="EU999029">
    <property type="protein sequence ID" value="ACH61895.1"/>
    <property type="molecule type" value="Genomic_DNA"/>
</dbReference>
<dbReference type="AlphaFoldDB" id="B5M6Y3"/>
<comment type="subcellular location">
    <subcellularLocation>
        <location evidence="1 5 6">Nucleus</location>
    </subcellularLocation>
</comment>
<evidence type="ECO:0000256" key="5">
    <source>
        <dbReference type="PROSITE-ProRule" id="PRU00108"/>
    </source>
</evidence>
<dbReference type="PRINTS" id="PR00024">
    <property type="entry name" value="HOMEOBOX"/>
</dbReference>
<evidence type="ECO:0000256" key="3">
    <source>
        <dbReference type="ARBA" id="ARBA00023155"/>
    </source>
</evidence>
<dbReference type="PROSITE" id="PS50071">
    <property type="entry name" value="HOMEOBOX_2"/>
    <property type="match status" value="1"/>
</dbReference>
<evidence type="ECO:0000259" key="8">
    <source>
        <dbReference type="PROSITE" id="PS50071"/>
    </source>
</evidence>
<evidence type="ECO:0000256" key="1">
    <source>
        <dbReference type="ARBA" id="ARBA00004123"/>
    </source>
</evidence>
<dbReference type="InterPro" id="IPR017970">
    <property type="entry name" value="Homeobox_CS"/>
</dbReference>
<keyword evidence="4 5" id="KW-0539">Nucleus</keyword>
<organism evidence="9">
    <name type="scientific">Episyrphus balteatus</name>
    <name type="common">Marmalade hoverfly</name>
    <name type="synonym">Syrphus balteaus</name>
    <dbReference type="NCBI Taxonomy" id="286459"/>
    <lineage>
        <taxon>Eukaryota</taxon>
        <taxon>Metazoa</taxon>
        <taxon>Ecdysozoa</taxon>
        <taxon>Arthropoda</taxon>
        <taxon>Hexapoda</taxon>
        <taxon>Insecta</taxon>
        <taxon>Pterygota</taxon>
        <taxon>Neoptera</taxon>
        <taxon>Endopterygota</taxon>
        <taxon>Diptera</taxon>
        <taxon>Brachycera</taxon>
        <taxon>Muscomorpha</taxon>
        <taxon>Syrphoidea</taxon>
        <taxon>Syrphidae</taxon>
        <taxon>Syrphinae</taxon>
        <taxon>Syrphini</taxon>
        <taxon>Episyrphus</taxon>
    </lineage>
</organism>
<feature type="compositionally biased region" description="Polar residues" evidence="7">
    <location>
        <begin position="108"/>
        <end position="119"/>
    </location>
</feature>
<dbReference type="GO" id="GO:0045944">
    <property type="term" value="P:positive regulation of transcription by RNA polymerase II"/>
    <property type="evidence" value="ECO:0007669"/>
    <property type="project" value="UniProtKB-ARBA"/>
</dbReference>
<name>B5M6Y3_EPIBA</name>
<dbReference type="SMART" id="SM00389">
    <property type="entry name" value="HOX"/>
    <property type="match status" value="1"/>
</dbReference>
<dbReference type="PANTHER" id="PTHR45664">
    <property type="entry name" value="PROTEIN ZERKNUELLT 1-RELATED"/>
    <property type="match status" value="1"/>
</dbReference>
<dbReference type="CDD" id="cd00086">
    <property type="entry name" value="homeodomain"/>
    <property type="match status" value="1"/>
</dbReference>
<keyword evidence="2 5" id="KW-0238">DNA-binding</keyword>
<evidence type="ECO:0000256" key="4">
    <source>
        <dbReference type="ARBA" id="ARBA00023242"/>
    </source>
</evidence>
<feature type="DNA-binding region" description="Homeobox" evidence="5">
    <location>
        <begin position="25"/>
        <end position="84"/>
    </location>
</feature>
<dbReference type="PROSITE" id="PS00027">
    <property type="entry name" value="HOMEOBOX_1"/>
    <property type="match status" value="1"/>
</dbReference>
<dbReference type="GO" id="GO:0000981">
    <property type="term" value="F:DNA-binding transcription factor activity, RNA polymerase II-specific"/>
    <property type="evidence" value="ECO:0007669"/>
    <property type="project" value="InterPro"/>
</dbReference>
<feature type="domain" description="Homeobox" evidence="8">
    <location>
        <begin position="23"/>
        <end position="83"/>
    </location>
</feature>
<evidence type="ECO:0000256" key="6">
    <source>
        <dbReference type="RuleBase" id="RU000682"/>
    </source>
</evidence>
<feature type="region of interest" description="Disordered" evidence="7">
    <location>
        <begin position="93"/>
        <end position="131"/>
    </location>
</feature>